<dbReference type="CDD" id="cd00037">
    <property type="entry name" value="CLECT"/>
    <property type="match status" value="1"/>
</dbReference>
<feature type="domain" description="C-type lectin" evidence="1">
    <location>
        <begin position="60"/>
        <end position="171"/>
    </location>
</feature>
<sequence length="201" mass="22687">MYSIKLLLVVLIPSLNAFVDLHRTTQLLRGPDIHHGLSHLSVSHAASPARCESGWTLFDKTEACYKVFVGETFEGAENTCNVVGGHLAPIHNFEENRFVAELAKMDKQVPATNGNDFTWIGLQDMTNSKNWTWTDGTKVDFEFWGPNSPKRGLGNCVHVWYGIFICKEVEWLATILSKTEEFPLSKNGINGLNMPFLMFYF</sequence>
<reference evidence="2" key="1">
    <citation type="submission" date="2023-07" db="EMBL/GenBank/DDBJ databases">
        <authorList>
            <consortium name="CYATHOMIX"/>
        </authorList>
    </citation>
    <scope>NUCLEOTIDE SEQUENCE</scope>
    <source>
        <strain evidence="2">N/A</strain>
    </source>
</reference>
<accession>A0AA36DT93</accession>
<evidence type="ECO:0000313" key="2">
    <source>
        <dbReference type="EMBL" id="CAJ0592983.1"/>
    </source>
</evidence>
<dbReference type="Proteomes" id="UP001176961">
    <property type="component" value="Unassembled WGS sequence"/>
</dbReference>
<dbReference type="SMART" id="SM00034">
    <property type="entry name" value="CLECT"/>
    <property type="match status" value="1"/>
</dbReference>
<protein>
    <recommendedName>
        <fullName evidence="1">C-type lectin domain-containing protein</fullName>
    </recommendedName>
</protein>
<dbReference type="Gene3D" id="3.10.100.10">
    <property type="entry name" value="Mannose-Binding Protein A, subunit A"/>
    <property type="match status" value="1"/>
</dbReference>
<name>A0AA36DT93_CYLNA</name>
<dbReference type="InterPro" id="IPR016187">
    <property type="entry name" value="CTDL_fold"/>
</dbReference>
<keyword evidence="3" id="KW-1185">Reference proteome</keyword>
<dbReference type="AlphaFoldDB" id="A0AA36DT93"/>
<dbReference type="InterPro" id="IPR016186">
    <property type="entry name" value="C-type_lectin-like/link_sf"/>
</dbReference>
<evidence type="ECO:0000259" key="1">
    <source>
        <dbReference type="PROSITE" id="PS50041"/>
    </source>
</evidence>
<dbReference type="PROSITE" id="PS50041">
    <property type="entry name" value="C_TYPE_LECTIN_2"/>
    <property type="match status" value="1"/>
</dbReference>
<dbReference type="EMBL" id="CATQJL010000112">
    <property type="protein sequence ID" value="CAJ0592983.1"/>
    <property type="molecule type" value="Genomic_DNA"/>
</dbReference>
<gene>
    <name evidence="2" type="ORF">CYNAS_LOCUS4966</name>
</gene>
<dbReference type="InterPro" id="IPR001304">
    <property type="entry name" value="C-type_lectin-like"/>
</dbReference>
<evidence type="ECO:0000313" key="3">
    <source>
        <dbReference type="Proteomes" id="UP001176961"/>
    </source>
</evidence>
<organism evidence="2 3">
    <name type="scientific">Cylicocyclus nassatus</name>
    <name type="common">Nematode worm</name>
    <dbReference type="NCBI Taxonomy" id="53992"/>
    <lineage>
        <taxon>Eukaryota</taxon>
        <taxon>Metazoa</taxon>
        <taxon>Ecdysozoa</taxon>
        <taxon>Nematoda</taxon>
        <taxon>Chromadorea</taxon>
        <taxon>Rhabditida</taxon>
        <taxon>Rhabditina</taxon>
        <taxon>Rhabditomorpha</taxon>
        <taxon>Strongyloidea</taxon>
        <taxon>Strongylidae</taxon>
        <taxon>Cylicocyclus</taxon>
    </lineage>
</organism>
<comment type="caution">
    <text evidence="2">The sequence shown here is derived from an EMBL/GenBank/DDBJ whole genome shotgun (WGS) entry which is preliminary data.</text>
</comment>
<proteinExistence type="predicted"/>
<dbReference type="InterPro" id="IPR050111">
    <property type="entry name" value="C-type_lectin/snaclec_domain"/>
</dbReference>
<dbReference type="PANTHER" id="PTHR22803">
    <property type="entry name" value="MANNOSE, PHOSPHOLIPASE, LECTIN RECEPTOR RELATED"/>
    <property type="match status" value="1"/>
</dbReference>
<dbReference type="Pfam" id="PF00059">
    <property type="entry name" value="Lectin_C"/>
    <property type="match status" value="1"/>
</dbReference>
<dbReference type="SUPFAM" id="SSF56436">
    <property type="entry name" value="C-type lectin-like"/>
    <property type="match status" value="1"/>
</dbReference>